<comment type="cofactor">
    <cofactor evidence="1">
        <name>FAD</name>
        <dbReference type="ChEBI" id="CHEBI:57692"/>
    </cofactor>
</comment>
<comment type="caution">
    <text evidence="10">The sequence shown here is derived from an EMBL/GenBank/DDBJ whole genome shotgun (WGS) entry which is preliminary data.</text>
</comment>
<dbReference type="OrthoDB" id="502624at2"/>
<evidence type="ECO:0000313" key="10">
    <source>
        <dbReference type="EMBL" id="RAV35021.1"/>
    </source>
</evidence>
<keyword evidence="5" id="KW-0560">Oxidoreductase</keyword>
<dbReference type="InterPro" id="IPR001041">
    <property type="entry name" value="2Fe-2S_ferredoxin-type"/>
</dbReference>
<evidence type="ECO:0000256" key="3">
    <source>
        <dbReference type="ARBA" id="ARBA00022714"/>
    </source>
</evidence>
<keyword evidence="3" id="KW-0001">2Fe-2S</keyword>
<dbReference type="SUPFAM" id="SSF52343">
    <property type="entry name" value="Ferredoxin reductase-like, C-terminal NADP-linked domain"/>
    <property type="match status" value="1"/>
</dbReference>
<keyword evidence="6" id="KW-0408">Iron</keyword>
<dbReference type="InterPro" id="IPR006058">
    <property type="entry name" value="2Fe2S_fd_BS"/>
</dbReference>
<evidence type="ECO:0000259" key="8">
    <source>
        <dbReference type="PROSITE" id="PS51085"/>
    </source>
</evidence>
<evidence type="ECO:0000256" key="5">
    <source>
        <dbReference type="ARBA" id="ARBA00023002"/>
    </source>
</evidence>
<dbReference type="RefSeq" id="WP_112768497.1">
    <property type="nucleotide sequence ID" value="NZ_CP063191.1"/>
</dbReference>
<evidence type="ECO:0000256" key="2">
    <source>
        <dbReference type="ARBA" id="ARBA00022630"/>
    </source>
</evidence>
<evidence type="ECO:0000256" key="7">
    <source>
        <dbReference type="ARBA" id="ARBA00023014"/>
    </source>
</evidence>
<feature type="domain" description="FAD-binding FR-type" evidence="9">
    <location>
        <begin position="20"/>
        <end position="125"/>
    </location>
</feature>
<dbReference type="InterPro" id="IPR039261">
    <property type="entry name" value="FNR_nucleotide-bd"/>
</dbReference>
<dbReference type="Gene3D" id="2.40.30.10">
    <property type="entry name" value="Translation factors"/>
    <property type="match status" value="1"/>
</dbReference>
<evidence type="ECO:0000259" key="9">
    <source>
        <dbReference type="PROSITE" id="PS51384"/>
    </source>
</evidence>
<dbReference type="PROSITE" id="PS51384">
    <property type="entry name" value="FAD_FR"/>
    <property type="match status" value="1"/>
</dbReference>
<gene>
    <name evidence="10" type="ORF">CWC39_00160</name>
</gene>
<accession>A0A364VEH7</accession>
<dbReference type="PANTHER" id="PTHR47354">
    <property type="entry name" value="NADH OXIDOREDUCTASE HCR"/>
    <property type="match status" value="1"/>
</dbReference>
<dbReference type="PANTHER" id="PTHR47354:SF1">
    <property type="entry name" value="CARNITINE MONOOXYGENASE REDUCTASE SUBUNIT"/>
    <property type="match status" value="1"/>
</dbReference>
<organism evidence="10 11">
    <name type="scientific">Corynebacterium heidelbergense</name>
    <dbReference type="NCBI Taxonomy" id="2055947"/>
    <lineage>
        <taxon>Bacteria</taxon>
        <taxon>Bacillati</taxon>
        <taxon>Actinomycetota</taxon>
        <taxon>Actinomycetes</taxon>
        <taxon>Mycobacteriales</taxon>
        <taxon>Corynebacteriaceae</taxon>
        <taxon>Corynebacterium</taxon>
    </lineage>
</organism>
<dbReference type="EMBL" id="PHQP01000001">
    <property type="protein sequence ID" value="RAV35021.1"/>
    <property type="molecule type" value="Genomic_DNA"/>
</dbReference>
<dbReference type="SUPFAM" id="SSF54292">
    <property type="entry name" value="2Fe-2S ferredoxin-like"/>
    <property type="match status" value="1"/>
</dbReference>
<dbReference type="GO" id="GO:0046872">
    <property type="term" value="F:metal ion binding"/>
    <property type="evidence" value="ECO:0007669"/>
    <property type="project" value="UniProtKB-KW"/>
</dbReference>
<dbReference type="Gene3D" id="3.10.20.30">
    <property type="match status" value="1"/>
</dbReference>
<dbReference type="PROSITE" id="PS00197">
    <property type="entry name" value="2FE2S_FER_1"/>
    <property type="match status" value="1"/>
</dbReference>
<sequence length="346" mass="36593">MSDTTATPGRAGTNTAAAEQPLLDVLVHSITQASSRILLIELRPLEPAELPAASPGAHIDVHIGPLVRQYSLVEAPGIAGSAQQRYVLGVLREKTSRGGSKAIHEQLRVGHRLQISAPRNHFELVEAPRHVLLAGGVGVTPLAAMARHLGNAEFSLDVYAAQPSDFPLYEYLQGALEHGDAASADHSGRLHWHASSSGDSLRTADHLPRPYTPGAQLYLCGPPGFLDTAKALAAADGWPESSVHVEHFVLKEPLDLTGGSFEVVAASTGQRLPVGEEQTIAEVLLAAGYPVELSCEQGMCGSCILGVKAGIPEHRDVVQSEAEHASNQLINVCCSRSRTPSLTVDV</sequence>
<dbReference type="SUPFAM" id="SSF63380">
    <property type="entry name" value="Riboflavin synthase domain-like"/>
    <property type="match status" value="1"/>
</dbReference>
<dbReference type="PROSITE" id="PS51085">
    <property type="entry name" value="2FE2S_FER_2"/>
    <property type="match status" value="1"/>
</dbReference>
<evidence type="ECO:0000256" key="6">
    <source>
        <dbReference type="ARBA" id="ARBA00023004"/>
    </source>
</evidence>
<dbReference type="InterPro" id="IPR036010">
    <property type="entry name" value="2Fe-2S_ferredoxin-like_sf"/>
</dbReference>
<dbReference type="GO" id="GO:0051537">
    <property type="term" value="F:2 iron, 2 sulfur cluster binding"/>
    <property type="evidence" value="ECO:0007669"/>
    <property type="project" value="UniProtKB-KW"/>
</dbReference>
<evidence type="ECO:0000256" key="1">
    <source>
        <dbReference type="ARBA" id="ARBA00001974"/>
    </source>
</evidence>
<dbReference type="InterPro" id="IPR017927">
    <property type="entry name" value="FAD-bd_FR_type"/>
</dbReference>
<dbReference type="InterPro" id="IPR050415">
    <property type="entry name" value="MRET"/>
</dbReference>
<proteinExistence type="predicted"/>
<protein>
    <recommendedName>
        <fullName evidence="12">Oxidoreductase</fullName>
    </recommendedName>
</protein>
<dbReference type="CDD" id="cd00207">
    <property type="entry name" value="fer2"/>
    <property type="match status" value="1"/>
</dbReference>
<dbReference type="PRINTS" id="PR00409">
    <property type="entry name" value="PHDIOXRDTASE"/>
</dbReference>
<dbReference type="Proteomes" id="UP000251047">
    <property type="component" value="Unassembled WGS sequence"/>
</dbReference>
<keyword evidence="2" id="KW-0285">Flavoprotein</keyword>
<reference evidence="10 11" key="1">
    <citation type="journal article" date="2018" name="Syst. Appl. Microbiol.">
        <title>Corynebacterium heidelbergense sp. nov., isolated from the preen glands of Egyptian geese (Alopochen aegyptiacus).</title>
        <authorList>
            <person name="Braun M.S."/>
            <person name="Wang E."/>
            <person name="Zimmermann S."/>
            <person name="Wink M."/>
        </authorList>
    </citation>
    <scope>NUCLEOTIDE SEQUENCE [LARGE SCALE GENOMIC DNA]</scope>
    <source>
        <strain evidence="10 11">DSM 104638</strain>
    </source>
</reference>
<keyword evidence="4" id="KW-0479">Metal-binding</keyword>
<name>A0A364VEH7_9CORY</name>
<dbReference type="Pfam" id="PF00111">
    <property type="entry name" value="Fer2"/>
    <property type="match status" value="1"/>
</dbReference>
<feature type="domain" description="2Fe-2S ferredoxin-type" evidence="8">
    <location>
        <begin position="259"/>
        <end position="346"/>
    </location>
</feature>
<dbReference type="CDD" id="cd06185">
    <property type="entry name" value="PDR_like"/>
    <property type="match status" value="1"/>
</dbReference>
<dbReference type="GO" id="GO:0016491">
    <property type="term" value="F:oxidoreductase activity"/>
    <property type="evidence" value="ECO:0007669"/>
    <property type="project" value="UniProtKB-KW"/>
</dbReference>
<keyword evidence="7" id="KW-0411">Iron-sulfur</keyword>
<dbReference type="Gene3D" id="3.40.50.80">
    <property type="entry name" value="Nucleotide-binding domain of ferredoxin-NADP reductase (FNR) module"/>
    <property type="match status" value="1"/>
</dbReference>
<dbReference type="InterPro" id="IPR017938">
    <property type="entry name" value="Riboflavin_synthase-like_b-brl"/>
</dbReference>
<dbReference type="AlphaFoldDB" id="A0A364VEH7"/>
<evidence type="ECO:0000256" key="4">
    <source>
        <dbReference type="ARBA" id="ARBA00022723"/>
    </source>
</evidence>
<evidence type="ECO:0008006" key="12">
    <source>
        <dbReference type="Google" id="ProtNLM"/>
    </source>
</evidence>
<dbReference type="InterPro" id="IPR012675">
    <property type="entry name" value="Beta-grasp_dom_sf"/>
</dbReference>
<evidence type="ECO:0000313" key="11">
    <source>
        <dbReference type="Proteomes" id="UP000251047"/>
    </source>
</evidence>